<dbReference type="Proteomes" id="UP000030748">
    <property type="component" value="Unassembled WGS sequence"/>
</dbReference>
<sequence length="120" mass="14070">MLDFIKMYHFYIRVFGYCWDQCLCMCKGFILFSPGFRVRRSTFRVRRSTFCCVVSQAFTVQHLLNSSRISIVLIHSSRQIMEHLYEEVCSLQEVLEKQQQRQASNLISSAQSAKNKNDTG</sequence>
<dbReference type="AlphaFoldDB" id="A0A022Q8K1"/>
<keyword evidence="2" id="KW-1185">Reference proteome</keyword>
<proteinExistence type="predicted"/>
<name>A0A022Q8K1_ERYGU</name>
<protein>
    <submittedName>
        <fullName evidence="1">Uncharacterized protein</fullName>
    </submittedName>
</protein>
<reference evidence="1 2" key="1">
    <citation type="journal article" date="2013" name="Proc. Natl. Acad. Sci. U.S.A.">
        <title>Fine-scale variation in meiotic recombination in Mimulus inferred from population shotgun sequencing.</title>
        <authorList>
            <person name="Hellsten U."/>
            <person name="Wright K.M."/>
            <person name="Jenkins J."/>
            <person name="Shu S."/>
            <person name="Yuan Y."/>
            <person name="Wessler S.R."/>
            <person name="Schmutz J."/>
            <person name="Willis J.H."/>
            <person name="Rokhsar D.S."/>
        </authorList>
    </citation>
    <scope>NUCLEOTIDE SEQUENCE [LARGE SCALE GENOMIC DNA]</scope>
    <source>
        <strain evidence="2">cv. DUN x IM62</strain>
    </source>
</reference>
<dbReference type="EMBL" id="KI632161">
    <property type="protein sequence ID" value="EYU23533.1"/>
    <property type="molecule type" value="Genomic_DNA"/>
</dbReference>
<evidence type="ECO:0000313" key="2">
    <source>
        <dbReference type="Proteomes" id="UP000030748"/>
    </source>
</evidence>
<accession>A0A022Q8K1</accession>
<evidence type="ECO:0000313" key="1">
    <source>
        <dbReference type="EMBL" id="EYU23533.1"/>
    </source>
</evidence>
<organism evidence="1 2">
    <name type="scientific">Erythranthe guttata</name>
    <name type="common">Yellow monkey flower</name>
    <name type="synonym">Mimulus guttatus</name>
    <dbReference type="NCBI Taxonomy" id="4155"/>
    <lineage>
        <taxon>Eukaryota</taxon>
        <taxon>Viridiplantae</taxon>
        <taxon>Streptophyta</taxon>
        <taxon>Embryophyta</taxon>
        <taxon>Tracheophyta</taxon>
        <taxon>Spermatophyta</taxon>
        <taxon>Magnoliopsida</taxon>
        <taxon>eudicotyledons</taxon>
        <taxon>Gunneridae</taxon>
        <taxon>Pentapetalae</taxon>
        <taxon>asterids</taxon>
        <taxon>lamiids</taxon>
        <taxon>Lamiales</taxon>
        <taxon>Phrymaceae</taxon>
        <taxon>Erythranthe</taxon>
    </lineage>
</organism>
<gene>
    <name evidence="1" type="ORF">MIMGU_mgv11b024654mg</name>
</gene>